<comment type="caution">
    <text evidence="2">The sequence shown here is derived from an EMBL/GenBank/DDBJ whole genome shotgun (WGS) entry which is preliminary data.</text>
</comment>
<reference evidence="3" key="1">
    <citation type="journal article" date="2014" name="Genome Announc.">
        <title>Genome sequence and annotation of Acremonium chrysogenum, producer of the beta-lactam antibiotic cephalosporin C.</title>
        <authorList>
            <person name="Terfehr D."/>
            <person name="Dahlmann T.A."/>
            <person name="Specht T."/>
            <person name="Zadra I."/>
            <person name="Kuernsteiner H."/>
            <person name="Kueck U."/>
        </authorList>
    </citation>
    <scope>NUCLEOTIDE SEQUENCE [LARGE SCALE GENOMIC DNA]</scope>
    <source>
        <strain evidence="3">ATCC 11550 / CBS 779.69 / DSM 880 / IAM 14645 / JCM 23072 / IMI 49137</strain>
    </source>
</reference>
<sequence>MRLNPTSLVLILGLLGSLAGAEGDSGPELDTRQCRDVGCRCEGAHQGQYCGYCPHVRGNWQTDWVYECNPRGGCCAYGPRDSCARRRGPCG</sequence>
<keyword evidence="3" id="KW-1185">Reference proteome</keyword>
<evidence type="ECO:0000256" key="1">
    <source>
        <dbReference type="SAM" id="SignalP"/>
    </source>
</evidence>
<protein>
    <submittedName>
        <fullName evidence="2">Uncharacterized protein</fullName>
    </submittedName>
</protein>
<evidence type="ECO:0000313" key="2">
    <source>
        <dbReference type="EMBL" id="KFH44142.1"/>
    </source>
</evidence>
<feature type="signal peptide" evidence="1">
    <location>
        <begin position="1"/>
        <end position="23"/>
    </location>
</feature>
<evidence type="ECO:0000313" key="3">
    <source>
        <dbReference type="Proteomes" id="UP000029964"/>
    </source>
</evidence>
<dbReference type="OrthoDB" id="5394791at2759"/>
<accession>A0A086T460</accession>
<keyword evidence="1" id="KW-0732">Signal</keyword>
<organism evidence="2 3">
    <name type="scientific">Hapsidospora chrysogenum (strain ATCC 11550 / CBS 779.69 / DSM 880 / IAM 14645 / JCM 23072 / IMI 49137)</name>
    <name type="common">Acremonium chrysogenum</name>
    <dbReference type="NCBI Taxonomy" id="857340"/>
    <lineage>
        <taxon>Eukaryota</taxon>
        <taxon>Fungi</taxon>
        <taxon>Dikarya</taxon>
        <taxon>Ascomycota</taxon>
        <taxon>Pezizomycotina</taxon>
        <taxon>Sordariomycetes</taxon>
        <taxon>Hypocreomycetidae</taxon>
        <taxon>Hypocreales</taxon>
        <taxon>Bionectriaceae</taxon>
        <taxon>Hapsidospora</taxon>
    </lineage>
</organism>
<feature type="chain" id="PRO_5001815328" evidence="1">
    <location>
        <begin position="24"/>
        <end position="91"/>
    </location>
</feature>
<gene>
    <name evidence="2" type="ORF">ACRE_051130</name>
</gene>
<name>A0A086T460_HAPC1</name>
<dbReference type="EMBL" id="JPKY01000054">
    <property type="protein sequence ID" value="KFH44142.1"/>
    <property type="molecule type" value="Genomic_DNA"/>
</dbReference>
<dbReference type="AlphaFoldDB" id="A0A086T460"/>
<dbReference type="Proteomes" id="UP000029964">
    <property type="component" value="Unassembled WGS sequence"/>
</dbReference>
<dbReference type="HOGENOM" id="CLU_2499056_0_0_1"/>
<proteinExistence type="predicted"/>